<dbReference type="WBParaSite" id="DME_0000644901-mRNA-1">
    <property type="protein sequence ID" value="DME_0000644901-mRNA-1"/>
    <property type="gene ID" value="DME_0000644901"/>
</dbReference>
<dbReference type="AlphaFoldDB" id="A0A0N4UG50"/>
<gene>
    <name evidence="2" type="ORF">DME_LOCUS9560</name>
</gene>
<dbReference type="SUPFAM" id="SSF48726">
    <property type="entry name" value="Immunoglobulin"/>
    <property type="match status" value="1"/>
</dbReference>
<evidence type="ECO:0000313" key="5">
    <source>
        <dbReference type="WBParaSite" id="DME_0000644901-mRNA-1"/>
    </source>
</evidence>
<evidence type="ECO:0000313" key="2">
    <source>
        <dbReference type="EMBL" id="VDN59587.1"/>
    </source>
</evidence>
<dbReference type="PROSITE" id="PS50835">
    <property type="entry name" value="IG_LIKE"/>
    <property type="match status" value="1"/>
</dbReference>
<keyword evidence="4" id="KW-1185">Reference proteome</keyword>
<dbReference type="InterPro" id="IPR013783">
    <property type="entry name" value="Ig-like_fold"/>
</dbReference>
<protein>
    <submittedName>
        <fullName evidence="5">Ig-like domain-containing protein</fullName>
    </submittedName>
</protein>
<sequence>MIGEKSEKQKLSRIEMMECAFLDPIDYDKRVILGKCPKTPDKKFVESHLPDFLRQKIKKLDKKRISKHSSAKRRLLKAVFIGKKSFYAVELRNINVNLELIEGLYLILRCSAVSDQKNAKEKMEWFINGIKLTSQLNWRININSENELVIWPLLSGLDDGKYECYEDHESKGAVSLHIISVKANIFFHRMQFLIQSIIQNSKFHK</sequence>
<dbReference type="OrthoDB" id="5818503at2759"/>
<name>A0A0N4UG50_DRAME</name>
<proteinExistence type="predicted"/>
<dbReference type="InterPro" id="IPR036179">
    <property type="entry name" value="Ig-like_dom_sf"/>
</dbReference>
<evidence type="ECO:0000313" key="4">
    <source>
        <dbReference type="Proteomes" id="UP000274756"/>
    </source>
</evidence>
<dbReference type="Proteomes" id="UP000274756">
    <property type="component" value="Unassembled WGS sequence"/>
</dbReference>
<evidence type="ECO:0000313" key="3">
    <source>
        <dbReference type="Proteomes" id="UP000038040"/>
    </source>
</evidence>
<dbReference type="Gene3D" id="2.60.40.10">
    <property type="entry name" value="Immunoglobulins"/>
    <property type="match status" value="1"/>
</dbReference>
<feature type="domain" description="Ig-like" evidence="1">
    <location>
        <begin position="102"/>
        <end position="175"/>
    </location>
</feature>
<dbReference type="InterPro" id="IPR007110">
    <property type="entry name" value="Ig-like_dom"/>
</dbReference>
<dbReference type="EMBL" id="UYYG01001185">
    <property type="protein sequence ID" value="VDN59587.1"/>
    <property type="molecule type" value="Genomic_DNA"/>
</dbReference>
<evidence type="ECO:0000259" key="1">
    <source>
        <dbReference type="PROSITE" id="PS50835"/>
    </source>
</evidence>
<organism evidence="3 5">
    <name type="scientific">Dracunculus medinensis</name>
    <name type="common">Guinea worm</name>
    <dbReference type="NCBI Taxonomy" id="318479"/>
    <lineage>
        <taxon>Eukaryota</taxon>
        <taxon>Metazoa</taxon>
        <taxon>Ecdysozoa</taxon>
        <taxon>Nematoda</taxon>
        <taxon>Chromadorea</taxon>
        <taxon>Rhabditida</taxon>
        <taxon>Spirurina</taxon>
        <taxon>Dracunculoidea</taxon>
        <taxon>Dracunculidae</taxon>
        <taxon>Dracunculus</taxon>
    </lineage>
</organism>
<dbReference type="Proteomes" id="UP000038040">
    <property type="component" value="Unplaced"/>
</dbReference>
<reference evidence="5" key="1">
    <citation type="submission" date="2017-02" db="UniProtKB">
        <authorList>
            <consortium name="WormBaseParasite"/>
        </authorList>
    </citation>
    <scope>IDENTIFICATION</scope>
</reference>
<reference evidence="2 4" key="2">
    <citation type="submission" date="2018-11" db="EMBL/GenBank/DDBJ databases">
        <authorList>
            <consortium name="Pathogen Informatics"/>
        </authorList>
    </citation>
    <scope>NUCLEOTIDE SEQUENCE [LARGE SCALE GENOMIC DNA]</scope>
</reference>
<accession>A0A0N4UG50</accession>
<dbReference type="STRING" id="318479.A0A0N4UG50"/>